<dbReference type="EMBL" id="JAAKZH010000003">
    <property type="protein sequence ID" value="NGO64292.1"/>
    <property type="molecule type" value="Genomic_DNA"/>
</dbReference>
<dbReference type="SUPFAM" id="SSF81901">
    <property type="entry name" value="HCP-like"/>
    <property type="match status" value="1"/>
</dbReference>
<reference evidence="2 3" key="1">
    <citation type="submission" date="2020-02" db="EMBL/GenBank/DDBJ databases">
        <title>Genome sequence of the type strain CCBAU10050 of Rhizobium daejeonense.</title>
        <authorList>
            <person name="Gao J."/>
            <person name="Sun J."/>
        </authorList>
    </citation>
    <scope>NUCLEOTIDE SEQUENCE [LARGE SCALE GENOMIC DNA]</scope>
    <source>
        <strain evidence="2 3">CCBAU10050</strain>
    </source>
</reference>
<dbReference type="NCBIfam" id="NF045484">
    <property type="entry name" value="TransRegExoR"/>
    <property type="match status" value="1"/>
</dbReference>
<feature type="chain" id="PRO_5027005897" evidence="1">
    <location>
        <begin position="29"/>
        <end position="264"/>
    </location>
</feature>
<feature type="signal peptide" evidence="1">
    <location>
        <begin position="1"/>
        <end position="28"/>
    </location>
</feature>
<organism evidence="2 3">
    <name type="scientific">Rhizobium daejeonense</name>
    <dbReference type="NCBI Taxonomy" id="240521"/>
    <lineage>
        <taxon>Bacteria</taxon>
        <taxon>Pseudomonadati</taxon>
        <taxon>Pseudomonadota</taxon>
        <taxon>Alphaproteobacteria</taxon>
        <taxon>Hyphomicrobiales</taxon>
        <taxon>Rhizobiaceae</taxon>
        <taxon>Rhizobium/Agrobacterium group</taxon>
        <taxon>Rhizobium</taxon>
    </lineage>
</organism>
<sequence length="264" mass="28723">MFNSDWKSPATLLLAAALFLAAGNSGHAFDINSGVSKESGPFDLFKFGFKAYKNGQKQEAVEAYRYAAEKGHTGSRWALANMYADGDGVVENDFEAFKIYSEIASEGVEPGSEDTGFFVNALLSLARYYRQGIPGSPVQIDLSQARQLYFQAASTFGVPEAQFQLARMILAGEGGKTNVQQAKKWLNLARKSGHAGAMSVFGNVLFQEGQTVRGLAFLTAAVERCPPKDCGWMQDLQEQAFSLASEDDRRVAVALAPQVYSQNE</sequence>
<dbReference type="RefSeq" id="WP_163905101.1">
    <property type="nucleotide sequence ID" value="NZ_CP048427.1"/>
</dbReference>
<gene>
    <name evidence="2" type="ORF">G6N76_11470</name>
</gene>
<dbReference type="InterPro" id="IPR053479">
    <property type="entry name" value="EPS_Regulator"/>
</dbReference>
<protein>
    <submittedName>
        <fullName evidence="2">Sel1 repeat family protein</fullName>
    </submittedName>
</protein>
<dbReference type="InterPro" id="IPR006597">
    <property type="entry name" value="Sel1-like"/>
</dbReference>
<keyword evidence="3" id="KW-1185">Reference proteome</keyword>
<dbReference type="PANTHER" id="PTHR11102:SF160">
    <property type="entry name" value="ERAD-ASSOCIATED E3 UBIQUITIN-PROTEIN LIGASE COMPONENT HRD3"/>
    <property type="match status" value="1"/>
</dbReference>
<comment type="caution">
    <text evidence="2">The sequence shown here is derived from an EMBL/GenBank/DDBJ whole genome shotgun (WGS) entry which is preliminary data.</text>
</comment>
<name>A0A6M1RSE4_9HYPH</name>
<evidence type="ECO:0000313" key="3">
    <source>
        <dbReference type="Proteomes" id="UP000477849"/>
    </source>
</evidence>
<dbReference type="Pfam" id="PF08238">
    <property type="entry name" value="Sel1"/>
    <property type="match status" value="3"/>
</dbReference>
<keyword evidence="1" id="KW-0732">Signal</keyword>
<dbReference type="Proteomes" id="UP000477849">
    <property type="component" value="Unassembled WGS sequence"/>
</dbReference>
<dbReference type="PANTHER" id="PTHR11102">
    <property type="entry name" value="SEL-1-LIKE PROTEIN"/>
    <property type="match status" value="1"/>
</dbReference>
<accession>A0A6M1RSE4</accession>
<dbReference type="SMART" id="SM00671">
    <property type="entry name" value="SEL1"/>
    <property type="match status" value="3"/>
</dbReference>
<dbReference type="Gene3D" id="1.25.40.10">
    <property type="entry name" value="Tetratricopeptide repeat domain"/>
    <property type="match status" value="1"/>
</dbReference>
<evidence type="ECO:0000256" key="1">
    <source>
        <dbReference type="SAM" id="SignalP"/>
    </source>
</evidence>
<dbReference type="AlphaFoldDB" id="A0A6M1RSE4"/>
<evidence type="ECO:0000313" key="2">
    <source>
        <dbReference type="EMBL" id="NGO64292.1"/>
    </source>
</evidence>
<dbReference type="InterPro" id="IPR011990">
    <property type="entry name" value="TPR-like_helical_dom_sf"/>
</dbReference>
<proteinExistence type="predicted"/>
<dbReference type="InterPro" id="IPR050767">
    <property type="entry name" value="Sel1_AlgK"/>
</dbReference>